<reference evidence="2 3" key="1">
    <citation type="journal article" date="2019" name="Commun. Biol.">
        <title>The bagworm genome reveals a unique fibroin gene that provides high tensile strength.</title>
        <authorList>
            <person name="Kono N."/>
            <person name="Nakamura H."/>
            <person name="Ohtoshi R."/>
            <person name="Tomita M."/>
            <person name="Numata K."/>
            <person name="Arakawa K."/>
        </authorList>
    </citation>
    <scope>NUCLEOTIDE SEQUENCE [LARGE SCALE GENOMIC DNA]</scope>
</reference>
<dbReference type="AlphaFoldDB" id="A0A4C1YCR5"/>
<accession>A0A4C1YCR5</accession>
<dbReference type="EMBL" id="BGZK01001145">
    <property type="protein sequence ID" value="GBP72439.1"/>
    <property type="molecule type" value="Genomic_DNA"/>
</dbReference>
<evidence type="ECO:0000256" key="1">
    <source>
        <dbReference type="SAM" id="Phobius"/>
    </source>
</evidence>
<name>A0A4C1YCR5_EUMVA</name>
<feature type="transmembrane region" description="Helical" evidence="1">
    <location>
        <begin position="77"/>
        <end position="96"/>
    </location>
</feature>
<dbReference type="Proteomes" id="UP000299102">
    <property type="component" value="Unassembled WGS sequence"/>
</dbReference>
<keyword evidence="3" id="KW-1185">Reference proteome</keyword>
<comment type="caution">
    <text evidence="2">The sequence shown here is derived from an EMBL/GenBank/DDBJ whole genome shotgun (WGS) entry which is preliminary data.</text>
</comment>
<evidence type="ECO:0000313" key="2">
    <source>
        <dbReference type="EMBL" id="GBP72439.1"/>
    </source>
</evidence>
<keyword evidence="1" id="KW-0812">Transmembrane</keyword>
<evidence type="ECO:0000313" key="3">
    <source>
        <dbReference type="Proteomes" id="UP000299102"/>
    </source>
</evidence>
<keyword evidence="1" id="KW-1133">Transmembrane helix</keyword>
<protein>
    <submittedName>
        <fullName evidence="2">Uncharacterized protein</fullName>
    </submittedName>
</protein>
<sequence>MILRNLNPPRLCNGTRLSPCIGWRTCKQSGTQLGTYNPIAPELRDTRNTGITSREVDNDLPSLGAPLWLRAIIYERILFRIYFVTYPVLAVFNRFLKALRKKKFWETNGHAGHHGRAGHRRSWTLTIPAKLPMSFRPLGYECNIIWWKAKWDDGDNKEPLELTFTERNEIAEHSDLSVPKVVTVLVKMVIRNPPPEMDQPKREVPAELLRIRTIRKFRAEDRLAVSNYRAPRTINLKRTKVCTNVPLSVPGMFLSIKLNRFKR</sequence>
<proteinExistence type="predicted"/>
<gene>
    <name evidence="2" type="ORF">EVAR_7098_1</name>
</gene>
<organism evidence="2 3">
    <name type="scientific">Eumeta variegata</name>
    <name type="common">Bagworm moth</name>
    <name type="synonym">Eumeta japonica</name>
    <dbReference type="NCBI Taxonomy" id="151549"/>
    <lineage>
        <taxon>Eukaryota</taxon>
        <taxon>Metazoa</taxon>
        <taxon>Ecdysozoa</taxon>
        <taxon>Arthropoda</taxon>
        <taxon>Hexapoda</taxon>
        <taxon>Insecta</taxon>
        <taxon>Pterygota</taxon>
        <taxon>Neoptera</taxon>
        <taxon>Endopterygota</taxon>
        <taxon>Lepidoptera</taxon>
        <taxon>Glossata</taxon>
        <taxon>Ditrysia</taxon>
        <taxon>Tineoidea</taxon>
        <taxon>Psychidae</taxon>
        <taxon>Oiketicinae</taxon>
        <taxon>Eumeta</taxon>
    </lineage>
</organism>
<keyword evidence="1" id="KW-0472">Membrane</keyword>